<dbReference type="Proteomes" id="UP001054945">
    <property type="component" value="Unassembled WGS sequence"/>
</dbReference>
<keyword evidence="2" id="KW-1185">Reference proteome</keyword>
<accession>A0AAV4NII9</accession>
<comment type="caution">
    <text evidence="1">The sequence shown here is derived from an EMBL/GenBank/DDBJ whole genome shotgun (WGS) entry which is preliminary data.</text>
</comment>
<sequence>MLRSPHSNRGARLSLTLVHIKLRSSPQVQRRNLSNSKGPDVSSSSATIATCFGNNSCLNSYTHTLYRLVPTEAYRLPIPKIPDPHQYSTHTDTLHCAQIFESRVAFIKLQCNRDWSKQRTLLFQLIYALLLNLLGKYSDSIFTKRILGLLEWGHENHSL</sequence>
<gene>
    <name evidence="1" type="ORF">CEXT_781531</name>
</gene>
<reference evidence="1 2" key="1">
    <citation type="submission" date="2021-06" db="EMBL/GenBank/DDBJ databases">
        <title>Caerostris extrusa draft genome.</title>
        <authorList>
            <person name="Kono N."/>
            <person name="Arakawa K."/>
        </authorList>
    </citation>
    <scope>NUCLEOTIDE SEQUENCE [LARGE SCALE GENOMIC DNA]</scope>
</reference>
<dbReference type="AlphaFoldDB" id="A0AAV4NII9"/>
<evidence type="ECO:0000313" key="2">
    <source>
        <dbReference type="Proteomes" id="UP001054945"/>
    </source>
</evidence>
<dbReference type="EMBL" id="BPLR01020988">
    <property type="protein sequence ID" value="GIX84617.1"/>
    <property type="molecule type" value="Genomic_DNA"/>
</dbReference>
<organism evidence="1 2">
    <name type="scientific">Caerostris extrusa</name>
    <name type="common">Bark spider</name>
    <name type="synonym">Caerostris bankana</name>
    <dbReference type="NCBI Taxonomy" id="172846"/>
    <lineage>
        <taxon>Eukaryota</taxon>
        <taxon>Metazoa</taxon>
        <taxon>Ecdysozoa</taxon>
        <taxon>Arthropoda</taxon>
        <taxon>Chelicerata</taxon>
        <taxon>Arachnida</taxon>
        <taxon>Araneae</taxon>
        <taxon>Araneomorphae</taxon>
        <taxon>Entelegynae</taxon>
        <taxon>Araneoidea</taxon>
        <taxon>Araneidae</taxon>
        <taxon>Caerostris</taxon>
    </lineage>
</organism>
<proteinExistence type="predicted"/>
<evidence type="ECO:0000313" key="1">
    <source>
        <dbReference type="EMBL" id="GIX84617.1"/>
    </source>
</evidence>
<name>A0AAV4NII9_CAEEX</name>
<protein>
    <submittedName>
        <fullName evidence="1">Uncharacterized protein</fullName>
    </submittedName>
</protein>